<dbReference type="GO" id="GO:1990281">
    <property type="term" value="C:efflux pump complex"/>
    <property type="evidence" value="ECO:0007669"/>
    <property type="project" value="TreeGrafter"/>
</dbReference>
<dbReference type="HOGENOM" id="CLU_012817_11_1_10"/>
<dbReference type="STRING" id="313596.RB2501_00541"/>
<proteinExistence type="inferred from homology"/>
<evidence type="ECO:0000256" key="5">
    <source>
        <dbReference type="ARBA" id="ARBA00022692"/>
    </source>
</evidence>
<keyword evidence="6" id="KW-0472">Membrane</keyword>
<accession>A4CNQ1</accession>
<evidence type="ECO:0000313" key="10">
    <source>
        <dbReference type="Proteomes" id="UP000009049"/>
    </source>
</evidence>
<name>A4CNQ1_ROBBH</name>
<keyword evidence="5" id="KW-0812">Transmembrane</keyword>
<comment type="subcellular location">
    <subcellularLocation>
        <location evidence="1">Cell outer membrane</location>
    </subcellularLocation>
</comment>
<sequence length="461" mass="51355">MLIAESRVSAQESAVITLEDCIAMALENNPGLEGSRLDAETARVNFRLAAGDMMPGINSSFDLGINEGRSIDPFTNDYINEKLTFSNIGLNLNALVFNGFSQYNAMRRQRLNLKAADLEYEAARQALSLDVTLAFLQAVNARELVRLTEGRIGSTQVQVDRLKTLFDQETGNPAAFRDLQGQYASDRATLAQARNALTAAVLELERLINAPSPIDPARLGILMDFEPYALSAEEVYGQALAKLDAIEARRLRLEAARKGVASARGQFTPEISFFAGLRSNYSSLANMFTQTGTEVVDTGDFVTVGGQNYPVQSENSIFQADRIEFQDQLDNNLNTFYGVSARIPLFNGLQAHNNLKQQKIERSRAEVELSQAELRFRQAIRGAHADMETALERVRVLEEQVTAYEESFRINEIRFNNGVSNSTEYIVSKNNLDNARVALANAQYEYLLRVRVLEYYRGEAL</sequence>
<dbReference type="Gene3D" id="1.20.1600.10">
    <property type="entry name" value="Outer membrane efflux proteins (OEP)"/>
    <property type="match status" value="1"/>
</dbReference>
<protein>
    <submittedName>
        <fullName evidence="9">Putative outer membrane transport/efflux protein</fullName>
    </submittedName>
</protein>
<dbReference type="InterPro" id="IPR051906">
    <property type="entry name" value="TolC-like"/>
</dbReference>
<dbReference type="eggNOG" id="COG1538">
    <property type="taxonomic scope" value="Bacteria"/>
</dbReference>
<evidence type="ECO:0000256" key="4">
    <source>
        <dbReference type="ARBA" id="ARBA00022452"/>
    </source>
</evidence>
<dbReference type="SUPFAM" id="SSF56954">
    <property type="entry name" value="Outer membrane efflux proteins (OEP)"/>
    <property type="match status" value="1"/>
</dbReference>
<keyword evidence="7" id="KW-0998">Cell outer membrane</keyword>
<dbReference type="AlphaFoldDB" id="A4CNQ1"/>
<evidence type="ECO:0000256" key="3">
    <source>
        <dbReference type="ARBA" id="ARBA00022448"/>
    </source>
</evidence>
<dbReference type="Proteomes" id="UP000009049">
    <property type="component" value="Chromosome"/>
</dbReference>
<evidence type="ECO:0000313" key="9">
    <source>
        <dbReference type="EMBL" id="EAR14518.1"/>
    </source>
</evidence>
<dbReference type="EMBL" id="CP001712">
    <property type="protein sequence ID" value="EAR14518.1"/>
    <property type="molecule type" value="Genomic_DNA"/>
</dbReference>
<dbReference type="InterPro" id="IPR003423">
    <property type="entry name" value="OMP_efflux"/>
</dbReference>
<keyword evidence="4" id="KW-1134">Transmembrane beta strand</keyword>
<dbReference type="GO" id="GO:0009279">
    <property type="term" value="C:cell outer membrane"/>
    <property type="evidence" value="ECO:0007669"/>
    <property type="project" value="UniProtKB-SubCell"/>
</dbReference>
<reference evidence="9 10" key="1">
    <citation type="journal article" date="2009" name="J. Bacteriol.">
        <title>Complete genome sequence of Robiginitalea biformata HTCC2501.</title>
        <authorList>
            <person name="Oh H.M."/>
            <person name="Giovannoni S.J."/>
            <person name="Lee K."/>
            <person name="Ferriera S."/>
            <person name="Johnson J."/>
            <person name="Cho J.C."/>
        </authorList>
    </citation>
    <scope>NUCLEOTIDE SEQUENCE [LARGE SCALE GENOMIC DNA]</scope>
    <source>
        <strain evidence="10">ATCC BAA-864 / HTCC2501 / KCTC 12146</strain>
    </source>
</reference>
<dbReference type="Pfam" id="PF02321">
    <property type="entry name" value="OEP"/>
    <property type="match status" value="2"/>
</dbReference>
<keyword evidence="10" id="KW-1185">Reference proteome</keyword>
<evidence type="ECO:0000256" key="2">
    <source>
        <dbReference type="ARBA" id="ARBA00007613"/>
    </source>
</evidence>
<feature type="coiled-coil region" evidence="8">
    <location>
        <begin position="355"/>
        <end position="407"/>
    </location>
</feature>
<gene>
    <name evidence="9" type="ordered locus">RB2501_00541</name>
</gene>
<keyword evidence="3" id="KW-0813">Transport</keyword>
<dbReference type="GO" id="GO:0015288">
    <property type="term" value="F:porin activity"/>
    <property type="evidence" value="ECO:0007669"/>
    <property type="project" value="TreeGrafter"/>
</dbReference>
<organism evidence="9 10">
    <name type="scientific">Robiginitalea biformata (strain ATCC BAA-864 / DSM 15991 / KCTC 12146 / HTCC2501)</name>
    <dbReference type="NCBI Taxonomy" id="313596"/>
    <lineage>
        <taxon>Bacteria</taxon>
        <taxon>Pseudomonadati</taxon>
        <taxon>Bacteroidota</taxon>
        <taxon>Flavobacteriia</taxon>
        <taxon>Flavobacteriales</taxon>
        <taxon>Flavobacteriaceae</taxon>
        <taxon>Robiginitalea</taxon>
    </lineage>
</organism>
<dbReference type="PANTHER" id="PTHR30026:SF20">
    <property type="entry name" value="OUTER MEMBRANE PROTEIN TOLC"/>
    <property type="match status" value="1"/>
</dbReference>
<evidence type="ECO:0000256" key="7">
    <source>
        <dbReference type="ARBA" id="ARBA00023237"/>
    </source>
</evidence>
<keyword evidence="8" id="KW-0175">Coiled coil</keyword>
<dbReference type="GO" id="GO:0015562">
    <property type="term" value="F:efflux transmembrane transporter activity"/>
    <property type="evidence" value="ECO:0007669"/>
    <property type="project" value="InterPro"/>
</dbReference>
<evidence type="ECO:0000256" key="8">
    <source>
        <dbReference type="SAM" id="Coils"/>
    </source>
</evidence>
<evidence type="ECO:0000256" key="1">
    <source>
        <dbReference type="ARBA" id="ARBA00004442"/>
    </source>
</evidence>
<evidence type="ECO:0000256" key="6">
    <source>
        <dbReference type="ARBA" id="ARBA00023136"/>
    </source>
</evidence>
<comment type="similarity">
    <text evidence="2">Belongs to the outer membrane factor (OMF) (TC 1.B.17) family.</text>
</comment>
<dbReference type="PANTHER" id="PTHR30026">
    <property type="entry name" value="OUTER MEMBRANE PROTEIN TOLC"/>
    <property type="match status" value="1"/>
</dbReference>
<dbReference type="KEGG" id="rbi:RB2501_00541"/>